<evidence type="ECO:0000256" key="4">
    <source>
        <dbReference type="ARBA" id="ARBA00022679"/>
    </source>
</evidence>
<evidence type="ECO:0000256" key="2">
    <source>
        <dbReference type="ARBA" id="ARBA00022490"/>
    </source>
</evidence>
<evidence type="ECO:0000256" key="1">
    <source>
        <dbReference type="ARBA" id="ARBA00009775"/>
    </source>
</evidence>
<accession>A0A0K9NRQ4</accession>
<keyword evidence="6" id="KW-0819">tRNA processing</keyword>
<dbReference type="FunFam" id="3.30.300.110:FF:000001">
    <property type="entry name" value="tRNA (guanine(37)-N1)-methyltransferase"/>
    <property type="match status" value="1"/>
</dbReference>
<protein>
    <submittedName>
        <fullName evidence="9">tRNA (Guanine(37)-N1)-methyltransferase 2</fullName>
    </submittedName>
</protein>
<reference evidence="10" key="1">
    <citation type="journal article" date="2016" name="Nature">
        <title>The genome of the seagrass Zostera marina reveals angiosperm adaptation to the sea.</title>
        <authorList>
            <person name="Olsen J.L."/>
            <person name="Rouze P."/>
            <person name="Verhelst B."/>
            <person name="Lin Y.-C."/>
            <person name="Bayer T."/>
            <person name="Collen J."/>
            <person name="Dattolo E."/>
            <person name="De Paoli E."/>
            <person name="Dittami S."/>
            <person name="Maumus F."/>
            <person name="Michel G."/>
            <person name="Kersting A."/>
            <person name="Lauritano C."/>
            <person name="Lohaus R."/>
            <person name="Toepel M."/>
            <person name="Tonon T."/>
            <person name="Vanneste K."/>
            <person name="Amirebrahimi M."/>
            <person name="Brakel J."/>
            <person name="Bostroem C."/>
            <person name="Chovatia M."/>
            <person name="Grimwood J."/>
            <person name="Jenkins J.W."/>
            <person name="Jueterbock A."/>
            <person name="Mraz A."/>
            <person name="Stam W.T."/>
            <person name="Tice H."/>
            <person name="Bornberg-Bauer E."/>
            <person name="Green P.J."/>
            <person name="Pearson G.A."/>
            <person name="Procaccini G."/>
            <person name="Duarte C.M."/>
            <person name="Schmutz J."/>
            <person name="Reusch T.B.H."/>
            <person name="Van de Peer Y."/>
        </authorList>
    </citation>
    <scope>NUCLEOTIDE SEQUENCE [LARGE SCALE GENOMIC DNA]</scope>
    <source>
        <strain evidence="10">cv. Finnish</strain>
    </source>
</reference>
<dbReference type="GO" id="GO:0005739">
    <property type="term" value="C:mitochondrion"/>
    <property type="evidence" value="ECO:0007669"/>
    <property type="project" value="GOC"/>
</dbReference>
<sequence>MASFTLGSNPIPISSPIFSAKTTRTLKTKSFLRRFSSISCLDYGPSLPKTAVTLPTDSPTGLLDRDRFTRVYELSALRVRADKCATLETRLRGHLLNWPRIRNIARVPGDDVDPQILKLLWREQDTDLKVPLCPVLYRDKLAREFNCRGFLKFRNLARISRPKKKNKENQSKEDGTEVRRKNSFATVEIVQEKDDGDDLSGLLGEDGIGGGRWNGSTRLLLLDECYANKSVDKLPQTIKVVLKEGIIDANSSKSELVRCQLTLFYDYWPMNEILHALLPEGMTIPSAFESVGHIAHLNLKEEHLPYKMLIGQVVLDKNKPNIKTVVNKIDSIQNEYRTMDLEVLAGNHSLVTTVVENGIRFNVDLANMFVFKMDARRFIYSIFSSRRPHSITQVVMNLPKDAAEFLDAFRGIFTRQPRGADLVLPKIHVYGFSNSNNPEFDFKERIKVALCVSAVDIEMHRVRLVAPQKWMLCASFFLPKKVGFSKSTF</sequence>
<keyword evidence="3 9" id="KW-0489">Methyltransferase</keyword>
<dbReference type="GO" id="GO:0002939">
    <property type="term" value="P:tRNA N1-guanine methylation"/>
    <property type="evidence" value="ECO:0000318"/>
    <property type="project" value="GO_Central"/>
</dbReference>
<dbReference type="Gene3D" id="3.30.300.110">
    <property type="entry name" value="Met-10+ protein-like domains"/>
    <property type="match status" value="1"/>
</dbReference>
<dbReference type="OrthoDB" id="408788at2759"/>
<dbReference type="GO" id="GO:0005737">
    <property type="term" value="C:cytoplasm"/>
    <property type="evidence" value="ECO:0000318"/>
    <property type="project" value="GO_Central"/>
</dbReference>
<dbReference type="PANTHER" id="PTHR23245">
    <property type="entry name" value="TRNA METHYLTRANSFERASE"/>
    <property type="match status" value="1"/>
</dbReference>
<dbReference type="PANTHER" id="PTHR23245:SF43">
    <property type="entry name" value="TRNA (GUANINE(37)-N1)-METHYLTRANSFERASE 2"/>
    <property type="match status" value="1"/>
</dbReference>
<dbReference type="InterPro" id="IPR056744">
    <property type="entry name" value="TRM5/TYW2-like_N"/>
</dbReference>
<keyword evidence="5" id="KW-0949">S-adenosyl-L-methionine</keyword>
<gene>
    <name evidence="9" type="ORF">ZOSMA_68G00500</name>
</gene>
<evidence type="ECO:0000313" key="9">
    <source>
        <dbReference type="EMBL" id="KMZ59464.1"/>
    </source>
</evidence>
<dbReference type="GO" id="GO:0008175">
    <property type="term" value="F:tRNA methyltransferase activity"/>
    <property type="evidence" value="ECO:0000318"/>
    <property type="project" value="GO_Central"/>
</dbReference>
<proteinExistence type="inferred from homology"/>
<comment type="catalytic activity">
    <reaction evidence="7">
        <text>guanosine(37) in tRNA + S-adenosyl-L-methionine = N(1)-methylguanosine(37) in tRNA + S-adenosyl-L-homocysteine + H(+)</text>
        <dbReference type="Rhea" id="RHEA:36899"/>
        <dbReference type="Rhea" id="RHEA-COMP:10145"/>
        <dbReference type="Rhea" id="RHEA-COMP:10147"/>
        <dbReference type="ChEBI" id="CHEBI:15378"/>
        <dbReference type="ChEBI" id="CHEBI:57856"/>
        <dbReference type="ChEBI" id="CHEBI:59789"/>
        <dbReference type="ChEBI" id="CHEBI:73542"/>
        <dbReference type="ChEBI" id="CHEBI:74269"/>
        <dbReference type="EC" id="2.1.1.228"/>
    </reaction>
</comment>
<dbReference type="Pfam" id="PF25133">
    <property type="entry name" value="TYW2_N_2"/>
    <property type="match status" value="1"/>
</dbReference>
<comment type="similarity">
    <text evidence="1">Belongs to the class I-like SAM-binding methyltransferase superfamily. TRM5/TYW2 family.</text>
</comment>
<dbReference type="EMBL" id="LFYR01001785">
    <property type="protein sequence ID" value="KMZ59464.1"/>
    <property type="molecule type" value="Genomic_DNA"/>
</dbReference>
<dbReference type="PROSITE" id="PS51684">
    <property type="entry name" value="SAM_MT_TRM5_TYW2"/>
    <property type="match status" value="1"/>
</dbReference>
<comment type="caution">
    <text evidence="9">The sequence shown here is derived from an EMBL/GenBank/DDBJ whole genome shotgun (WGS) entry which is preliminary data.</text>
</comment>
<dbReference type="STRING" id="29655.A0A0K9NRQ4"/>
<dbReference type="AlphaFoldDB" id="A0A0K9NRQ4"/>
<evidence type="ECO:0000259" key="8">
    <source>
        <dbReference type="PROSITE" id="PS51684"/>
    </source>
</evidence>
<dbReference type="GO" id="GO:0070901">
    <property type="term" value="P:mitochondrial tRNA methylation"/>
    <property type="evidence" value="ECO:0007669"/>
    <property type="project" value="UniProtKB-ARBA"/>
</dbReference>
<dbReference type="Proteomes" id="UP000036987">
    <property type="component" value="Unassembled WGS sequence"/>
</dbReference>
<dbReference type="GO" id="GO:0052906">
    <property type="term" value="F:tRNA (guanine(37)-N1)-methyltransferase activity"/>
    <property type="evidence" value="ECO:0007669"/>
    <property type="project" value="UniProtKB-EC"/>
</dbReference>
<dbReference type="InterPro" id="IPR030382">
    <property type="entry name" value="MeTrfase_TRM5/TYW2"/>
</dbReference>
<evidence type="ECO:0000256" key="5">
    <source>
        <dbReference type="ARBA" id="ARBA00022691"/>
    </source>
</evidence>
<dbReference type="InterPro" id="IPR029063">
    <property type="entry name" value="SAM-dependent_MTases_sf"/>
</dbReference>
<keyword evidence="10" id="KW-1185">Reference proteome</keyword>
<evidence type="ECO:0000313" key="10">
    <source>
        <dbReference type="Proteomes" id="UP000036987"/>
    </source>
</evidence>
<evidence type="ECO:0000256" key="3">
    <source>
        <dbReference type="ARBA" id="ARBA00022603"/>
    </source>
</evidence>
<dbReference type="OMA" id="WQMTEVL"/>
<name>A0A0K9NRQ4_ZOSMR</name>
<dbReference type="SUPFAM" id="SSF53335">
    <property type="entry name" value="S-adenosyl-L-methionine-dependent methyltransferases"/>
    <property type="match status" value="1"/>
</dbReference>
<dbReference type="Gene3D" id="3.40.50.150">
    <property type="entry name" value="Vaccinia Virus protein VP39"/>
    <property type="match status" value="1"/>
</dbReference>
<feature type="domain" description="SAM-dependent methyltransferase TRM5/TYW2-type" evidence="8">
    <location>
        <begin position="288"/>
        <end position="489"/>
    </location>
</feature>
<keyword evidence="2" id="KW-0963">Cytoplasm</keyword>
<organism evidence="9 10">
    <name type="scientific">Zostera marina</name>
    <name type="common">Eelgrass</name>
    <dbReference type="NCBI Taxonomy" id="29655"/>
    <lineage>
        <taxon>Eukaryota</taxon>
        <taxon>Viridiplantae</taxon>
        <taxon>Streptophyta</taxon>
        <taxon>Embryophyta</taxon>
        <taxon>Tracheophyta</taxon>
        <taxon>Spermatophyta</taxon>
        <taxon>Magnoliopsida</taxon>
        <taxon>Liliopsida</taxon>
        <taxon>Zosteraceae</taxon>
        <taxon>Zostera</taxon>
    </lineage>
</organism>
<evidence type="ECO:0000256" key="7">
    <source>
        <dbReference type="ARBA" id="ARBA00047783"/>
    </source>
</evidence>
<keyword evidence="4 9" id="KW-0808">Transferase</keyword>
<evidence type="ECO:0000256" key="6">
    <source>
        <dbReference type="ARBA" id="ARBA00022694"/>
    </source>
</evidence>